<comment type="caution">
    <text evidence="1">The sequence shown here is derived from an EMBL/GenBank/DDBJ whole genome shotgun (WGS) entry which is preliminary data.</text>
</comment>
<name>A0ABN2UME4_9MICO</name>
<keyword evidence="2" id="KW-1185">Reference proteome</keyword>
<organism evidence="1 2">
    <name type="scientific">Terrabacter terrae</name>
    <dbReference type="NCBI Taxonomy" id="318434"/>
    <lineage>
        <taxon>Bacteria</taxon>
        <taxon>Bacillati</taxon>
        <taxon>Actinomycetota</taxon>
        <taxon>Actinomycetes</taxon>
        <taxon>Micrococcales</taxon>
        <taxon>Intrasporangiaceae</taxon>
        <taxon>Terrabacter</taxon>
    </lineage>
</organism>
<reference evidence="1 2" key="1">
    <citation type="journal article" date="2019" name="Int. J. Syst. Evol. Microbiol.">
        <title>The Global Catalogue of Microorganisms (GCM) 10K type strain sequencing project: providing services to taxonomists for standard genome sequencing and annotation.</title>
        <authorList>
            <consortium name="The Broad Institute Genomics Platform"/>
            <consortium name="The Broad Institute Genome Sequencing Center for Infectious Disease"/>
            <person name="Wu L."/>
            <person name="Ma J."/>
        </authorList>
    </citation>
    <scope>NUCLEOTIDE SEQUENCE [LARGE SCALE GENOMIC DNA]</scope>
    <source>
        <strain evidence="1 2">JCM 14283</strain>
    </source>
</reference>
<accession>A0ABN2UME4</accession>
<dbReference type="Proteomes" id="UP001501285">
    <property type="component" value="Unassembled WGS sequence"/>
</dbReference>
<proteinExistence type="predicted"/>
<sequence length="86" mass="8943">MTPVPTAPVDLTLDSTPSSSTATWTAVPGYAYQCQVSNGSSVPAAAEWSPCVSPFTFVPKNGNQTFFVRAVRGSSSSTPASVNFKP</sequence>
<gene>
    <name evidence="1" type="ORF">GCM10009740_36020</name>
</gene>
<evidence type="ECO:0008006" key="3">
    <source>
        <dbReference type="Google" id="ProtNLM"/>
    </source>
</evidence>
<protein>
    <recommendedName>
        <fullName evidence="3">Fibronectin type-III domain-containing protein</fullName>
    </recommendedName>
</protein>
<dbReference type="EMBL" id="BAAANB010000021">
    <property type="protein sequence ID" value="GAA2039976.1"/>
    <property type="molecule type" value="Genomic_DNA"/>
</dbReference>
<evidence type="ECO:0000313" key="2">
    <source>
        <dbReference type="Proteomes" id="UP001501285"/>
    </source>
</evidence>
<evidence type="ECO:0000313" key="1">
    <source>
        <dbReference type="EMBL" id="GAA2039976.1"/>
    </source>
</evidence>